<dbReference type="Pfam" id="PF04380">
    <property type="entry name" value="BMFP"/>
    <property type="match status" value="1"/>
</dbReference>
<evidence type="ECO:0000313" key="1">
    <source>
        <dbReference type="EMBL" id="MBB2162355.1"/>
    </source>
</evidence>
<dbReference type="InterPro" id="IPR007475">
    <property type="entry name" value="UbiK"/>
</dbReference>
<sequence>MADKPRFFDDLAGVAGGALSALAGAREEVGAIVRARVDEILSTLNLVRREEFEVVRELASRARAAQEDSDARLAALEARVATLEAVIAPDQPFPAPEPPGGAFGNYA</sequence>
<proteinExistence type="predicted"/>
<reference evidence="1 2" key="1">
    <citation type="submission" date="2020-04" db="EMBL/GenBank/DDBJ databases">
        <title>Description of novel Gluconacetobacter.</title>
        <authorList>
            <person name="Sombolestani A."/>
        </authorList>
    </citation>
    <scope>NUCLEOTIDE SEQUENCE [LARGE SCALE GENOMIC DNA]</scope>
    <source>
        <strain evidence="1 2">LMG 19747</strain>
    </source>
</reference>
<accession>A0A7W4IGD5</accession>
<comment type="caution">
    <text evidence="1">The sequence shown here is derived from an EMBL/GenBank/DDBJ whole genome shotgun (WGS) entry which is preliminary data.</text>
</comment>
<dbReference type="AlphaFoldDB" id="A0A7W4IGD5"/>
<organism evidence="1 2">
    <name type="scientific">Gluconacetobacter sacchari</name>
    <dbReference type="NCBI Taxonomy" id="92759"/>
    <lineage>
        <taxon>Bacteria</taxon>
        <taxon>Pseudomonadati</taxon>
        <taxon>Pseudomonadota</taxon>
        <taxon>Alphaproteobacteria</taxon>
        <taxon>Acetobacterales</taxon>
        <taxon>Acetobacteraceae</taxon>
        <taxon>Gluconacetobacter</taxon>
    </lineage>
</organism>
<evidence type="ECO:0000313" key="2">
    <source>
        <dbReference type="Proteomes" id="UP000589085"/>
    </source>
</evidence>
<name>A0A7W4IGD5_9PROT</name>
<dbReference type="EMBL" id="JABEQJ010000036">
    <property type="protein sequence ID" value="MBB2162355.1"/>
    <property type="molecule type" value="Genomic_DNA"/>
</dbReference>
<protein>
    <submittedName>
        <fullName evidence="1">Accessory factor UbiK family protein</fullName>
    </submittedName>
</protein>
<gene>
    <name evidence="1" type="ORF">HLH48_19705</name>
</gene>
<dbReference type="Proteomes" id="UP000589085">
    <property type="component" value="Unassembled WGS sequence"/>
</dbReference>
<dbReference type="RefSeq" id="WP_182999178.1">
    <property type="nucleotide sequence ID" value="NZ_JABEQJ010000036.1"/>
</dbReference>